<dbReference type="CDD" id="cd08438">
    <property type="entry name" value="PBP2_CidR"/>
    <property type="match status" value="1"/>
</dbReference>
<dbReference type="PRINTS" id="PR00039">
    <property type="entry name" value="HTHLYSR"/>
</dbReference>
<dbReference type="InterPro" id="IPR050950">
    <property type="entry name" value="HTH-type_LysR_regulators"/>
</dbReference>
<dbReference type="EMBL" id="JBHTCO010000004">
    <property type="protein sequence ID" value="MFC7392368.1"/>
    <property type="molecule type" value="Genomic_DNA"/>
</dbReference>
<evidence type="ECO:0000256" key="1">
    <source>
        <dbReference type="ARBA" id="ARBA00009437"/>
    </source>
</evidence>
<dbReference type="PROSITE" id="PS50931">
    <property type="entry name" value="HTH_LYSR"/>
    <property type="match status" value="1"/>
</dbReference>
<dbReference type="Pfam" id="PF00126">
    <property type="entry name" value="HTH_1"/>
    <property type="match status" value="1"/>
</dbReference>
<evidence type="ECO:0000256" key="2">
    <source>
        <dbReference type="ARBA" id="ARBA00023015"/>
    </source>
</evidence>
<evidence type="ECO:0000256" key="4">
    <source>
        <dbReference type="ARBA" id="ARBA00023163"/>
    </source>
</evidence>
<evidence type="ECO:0000259" key="5">
    <source>
        <dbReference type="PROSITE" id="PS50931"/>
    </source>
</evidence>
<keyword evidence="7" id="KW-1185">Reference proteome</keyword>
<organism evidence="6 7">
    <name type="scientific">Scopulibacillus cellulosilyticus</name>
    <dbReference type="NCBI Taxonomy" id="2665665"/>
    <lineage>
        <taxon>Bacteria</taxon>
        <taxon>Bacillati</taxon>
        <taxon>Bacillota</taxon>
        <taxon>Bacilli</taxon>
        <taxon>Bacillales</taxon>
        <taxon>Sporolactobacillaceae</taxon>
        <taxon>Scopulibacillus</taxon>
    </lineage>
</organism>
<proteinExistence type="inferred from homology"/>
<feature type="domain" description="HTH lysR-type" evidence="5">
    <location>
        <begin position="1"/>
        <end position="58"/>
    </location>
</feature>
<dbReference type="Gene3D" id="3.40.190.290">
    <property type="match status" value="1"/>
</dbReference>
<keyword evidence="2" id="KW-0805">Transcription regulation</keyword>
<dbReference type="PANTHER" id="PTHR30419">
    <property type="entry name" value="HTH-TYPE TRANSCRIPTIONAL REGULATOR YBHD"/>
    <property type="match status" value="1"/>
</dbReference>
<keyword evidence="4" id="KW-0804">Transcription</keyword>
<evidence type="ECO:0000256" key="3">
    <source>
        <dbReference type="ARBA" id="ARBA00023125"/>
    </source>
</evidence>
<sequence length="292" mass="33367">MDVRHLQYFLEVAKQKSFTKAAKTLHITQPTISKMIKDIETECGVTLLERTGRKAVMTDAGEIVYKRAQQIVQSFDNLANELSDLMNIKRGKITVGLPPMVGAHFFPKILGQFREAYPEIIIQVFEDGAKKVIHDVESGALEIGVAVQPVDQERFHAISFVKESLRLVVHPDHPLASKEEVKLVELKDEPFILFREDFALHDQIIETCIRIGYFPKIAYESSQWDFISQLAAAKLGVALLPETICNGLDRNKVNIVKLIEPEIPWHLAMVWRKDKYLSFAAREWIKFTKKLL</sequence>
<name>A0ABW2PSJ0_9BACL</name>
<dbReference type="RefSeq" id="WP_380964424.1">
    <property type="nucleotide sequence ID" value="NZ_JBHTCO010000004.1"/>
</dbReference>
<evidence type="ECO:0000313" key="6">
    <source>
        <dbReference type="EMBL" id="MFC7392368.1"/>
    </source>
</evidence>
<dbReference type="InterPro" id="IPR036388">
    <property type="entry name" value="WH-like_DNA-bd_sf"/>
</dbReference>
<protein>
    <submittedName>
        <fullName evidence="6">CidABC operon transcriptional activator CidR</fullName>
    </submittedName>
</protein>
<dbReference type="InterPro" id="IPR000847">
    <property type="entry name" value="LysR_HTH_N"/>
</dbReference>
<reference evidence="7" key="1">
    <citation type="journal article" date="2019" name="Int. J. Syst. Evol. Microbiol.">
        <title>The Global Catalogue of Microorganisms (GCM) 10K type strain sequencing project: providing services to taxonomists for standard genome sequencing and annotation.</title>
        <authorList>
            <consortium name="The Broad Institute Genomics Platform"/>
            <consortium name="The Broad Institute Genome Sequencing Center for Infectious Disease"/>
            <person name="Wu L."/>
            <person name="Ma J."/>
        </authorList>
    </citation>
    <scope>NUCLEOTIDE SEQUENCE [LARGE SCALE GENOMIC DNA]</scope>
    <source>
        <strain evidence="7">CGMCC 1.16305</strain>
    </source>
</reference>
<dbReference type="SUPFAM" id="SSF53850">
    <property type="entry name" value="Periplasmic binding protein-like II"/>
    <property type="match status" value="1"/>
</dbReference>
<dbReference type="NCBIfam" id="NF047520">
    <property type="entry name" value="trans_act_CidR"/>
    <property type="match status" value="1"/>
</dbReference>
<comment type="similarity">
    <text evidence="1">Belongs to the LysR transcriptional regulatory family.</text>
</comment>
<dbReference type="Proteomes" id="UP001596505">
    <property type="component" value="Unassembled WGS sequence"/>
</dbReference>
<gene>
    <name evidence="6" type="primary">cidR</name>
    <name evidence="6" type="ORF">ACFQRG_05175</name>
</gene>
<dbReference type="Gene3D" id="1.10.10.10">
    <property type="entry name" value="Winged helix-like DNA-binding domain superfamily/Winged helix DNA-binding domain"/>
    <property type="match status" value="1"/>
</dbReference>
<dbReference type="Pfam" id="PF03466">
    <property type="entry name" value="LysR_substrate"/>
    <property type="match status" value="1"/>
</dbReference>
<dbReference type="SUPFAM" id="SSF46785">
    <property type="entry name" value="Winged helix' DNA-binding domain"/>
    <property type="match status" value="1"/>
</dbReference>
<evidence type="ECO:0000313" key="7">
    <source>
        <dbReference type="Proteomes" id="UP001596505"/>
    </source>
</evidence>
<keyword evidence="3" id="KW-0238">DNA-binding</keyword>
<dbReference type="InterPro" id="IPR036390">
    <property type="entry name" value="WH_DNA-bd_sf"/>
</dbReference>
<dbReference type="PANTHER" id="PTHR30419:SF8">
    <property type="entry name" value="NITROGEN ASSIMILATION TRANSCRIPTIONAL ACTIVATOR-RELATED"/>
    <property type="match status" value="1"/>
</dbReference>
<accession>A0ABW2PSJ0</accession>
<comment type="caution">
    <text evidence="6">The sequence shown here is derived from an EMBL/GenBank/DDBJ whole genome shotgun (WGS) entry which is preliminary data.</text>
</comment>
<dbReference type="InterPro" id="IPR005119">
    <property type="entry name" value="LysR_subst-bd"/>
</dbReference>